<dbReference type="EC" id="3.4.17.19" evidence="1"/>
<dbReference type="Gene3D" id="1.10.1370.30">
    <property type="match status" value="1"/>
</dbReference>
<dbReference type="InterPro" id="IPR001333">
    <property type="entry name" value="Peptidase_M32_Taq"/>
</dbReference>
<keyword evidence="1 4" id="KW-0121">Carboxypeptidase</keyword>
<keyword evidence="1" id="KW-0645">Protease</keyword>
<dbReference type="PROSITE" id="PS52034">
    <property type="entry name" value="PEPTIDASE_M32"/>
    <property type="match status" value="1"/>
</dbReference>
<keyword evidence="2" id="KW-0862">Zinc</keyword>
<comment type="similarity">
    <text evidence="1">Belongs to the peptidase M32 family.</text>
</comment>
<feature type="binding site" evidence="2">
    <location>
        <position position="256"/>
    </location>
    <ligand>
        <name>Zn(2+)</name>
        <dbReference type="ChEBI" id="CHEBI:29105"/>
        <note>catalytic</note>
    </ligand>
</feature>
<dbReference type="PIRSF" id="PIRSF006615">
    <property type="entry name" value="Zn_crbxpep_Taq"/>
    <property type="match status" value="1"/>
</dbReference>
<dbReference type="OrthoDB" id="9772308at2"/>
<protein>
    <recommendedName>
        <fullName evidence="1">Metal-dependent carboxypeptidase</fullName>
        <ecNumber evidence="1">3.4.17.19</ecNumber>
    </recommendedName>
</protein>
<feature type="binding site" evidence="2">
    <location>
        <position position="286"/>
    </location>
    <ligand>
        <name>Zn(2+)</name>
        <dbReference type="ChEBI" id="CHEBI:29105"/>
        <note>catalytic</note>
    </ligand>
</feature>
<comment type="catalytic activity">
    <reaction evidence="1">
        <text>Release of a C-terminal amino acid with broad specificity, except for -Pro.</text>
        <dbReference type="EC" id="3.4.17.19"/>
    </reaction>
</comment>
<evidence type="ECO:0000256" key="3">
    <source>
        <dbReference type="PIRSR" id="PIRSR006615-2"/>
    </source>
</evidence>
<dbReference type="STRING" id="573413.Spirs_3228"/>
<evidence type="ECO:0000256" key="2">
    <source>
        <dbReference type="PIRSR" id="PIRSR006615-1"/>
    </source>
</evidence>
<evidence type="ECO:0000313" key="4">
    <source>
        <dbReference type="EMBL" id="ADK82326.1"/>
    </source>
</evidence>
<feature type="active site" description="Proton donor/acceptor" evidence="3">
    <location>
        <position position="257"/>
    </location>
</feature>
<proteinExistence type="inferred from homology"/>
<organism evidence="4 5">
    <name type="scientific">Sediminispirochaeta smaragdinae (strain DSM 11293 / JCM 15392 / SEBR 4228)</name>
    <name type="common">Spirochaeta smaragdinae</name>
    <dbReference type="NCBI Taxonomy" id="573413"/>
    <lineage>
        <taxon>Bacteria</taxon>
        <taxon>Pseudomonadati</taxon>
        <taxon>Spirochaetota</taxon>
        <taxon>Spirochaetia</taxon>
        <taxon>Spirochaetales</taxon>
        <taxon>Spirochaetaceae</taxon>
        <taxon>Sediminispirochaeta</taxon>
    </lineage>
</organism>
<dbReference type="GO" id="GO:0046872">
    <property type="term" value="F:metal ion binding"/>
    <property type="evidence" value="ECO:0007669"/>
    <property type="project" value="UniProtKB-KW"/>
</dbReference>
<dbReference type="HOGENOM" id="CLU_032916_1_1_12"/>
<comment type="function">
    <text evidence="1">Broad specificity carboxypetidase that releases amino acids sequentially from the C-terminus, including neutral, aromatic, polar and basic residues.</text>
</comment>
<accession>E1R5J8</accession>
<gene>
    <name evidence="4" type="ordered locus">Spirs_3228</name>
</gene>
<dbReference type="PRINTS" id="PR00998">
    <property type="entry name" value="CRBOXYPTASET"/>
</dbReference>
<dbReference type="GO" id="GO:0004181">
    <property type="term" value="F:metallocarboxypeptidase activity"/>
    <property type="evidence" value="ECO:0007669"/>
    <property type="project" value="UniProtKB-UniRule"/>
</dbReference>
<keyword evidence="5" id="KW-1185">Reference proteome</keyword>
<name>E1R5J8_SEDSS</name>
<sequence>MTHNEPYTQLQDLDREIRNLDSIAQLLSWDQETGMPPKAVTGRAEQISLIEGMVHDRVAGEEMASLLEGADTSDPLVRMLRREHDRAVRLPRRLVTELAKQQTTGQLAWRHAKQENNYEAFRPYLEELLKLTREKADAIGWEDDRYDALLDEYEPWMKSSTVDRLFDEMSSFLSSLLARILDKKAVDDSFLFLHYPEEGQRRFSREVSEAMGFDFSRGTIAESVHPFTIRPGDDDIRITTKYDEGAFKTAIFGTIHETGHALYEQGVAPSYVGTILGQGSSHGIHESQSRTWENIIGRSAAFWRYFYPRLQEIFPENLSSVPFERFLLAVNKVRPSDIRTEADEVTYGLHIVLRYRLERKMLSGDLSLRDLPEAWNTLSEELLGFRPETDAVGVLQDTHWSGGAFGYFPTYALGNLYGAQLFAALRKEVSDLDEQIAAGHFHVPLSWLTEKVYRHGAARTANELMTSVSGEPVQASYFARYLEEKYTGLYGL</sequence>
<dbReference type="KEGG" id="ssm:Spirs_3228"/>
<dbReference type="Pfam" id="PF02074">
    <property type="entry name" value="Peptidase_M32"/>
    <property type="match status" value="1"/>
</dbReference>
<evidence type="ECO:0000313" key="5">
    <source>
        <dbReference type="Proteomes" id="UP000002318"/>
    </source>
</evidence>
<dbReference type="GO" id="GO:0006508">
    <property type="term" value="P:proteolysis"/>
    <property type="evidence" value="ECO:0007669"/>
    <property type="project" value="UniProtKB-UniRule"/>
</dbReference>
<dbReference type="AlphaFoldDB" id="E1R5J8"/>
<dbReference type="PANTHER" id="PTHR34217">
    <property type="entry name" value="METAL-DEPENDENT CARBOXYPEPTIDASE"/>
    <property type="match status" value="1"/>
</dbReference>
<dbReference type="RefSeq" id="WP_013255785.1">
    <property type="nucleotide sequence ID" value="NC_014364.1"/>
</dbReference>
<dbReference type="EMBL" id="CP002116">
    <property type="protein sequence ID" value="ADK82326.1"/>
    <property type="molecule type" value="Genomic_DNA"/>
</dbReference>
<dbReference type="SUPFAM" id="SSF55486">
    <property type="entry name" value="Metalloproteases ('zincins'), catalytic domain"/>
    <property type="match status" value="1"/>
</dbReference>
<feature type="binding site" evidence="2">
    <location>
        <position position="260"/>
    </location>
    <ligand>
        <name>Zn(2+)</name>
        <dbReference type="ChEBI" id="CHEBI:29105"/>
        <note>catalytic</note>
    </ligand>
</feature>
<evidence type="ECO:0000256" key="1">
    <source>
        <dbReference type="PIRNR" id="PIRNR006615"/>
    </source>
</evidence>
<dbReference type="PANTHER" id="PTHR34217:SF1">
    <property type="entry name" value="CARBOXYPEPTIDASE 1"/>
    <property type="match status" value="1"/>
</dbReference>
<keyword evidence="1 2" id="KW-0479">Metal-binding</keyword>
<dbReference type="CDD" id="cd06460">
    <property type="entry name" value="M32_Taq"/>
    <property type="match status" value="1"/>
</dbReference>
<reference evidence="4 5" key="1">
    <citation type="journal article" date="2010" name="Stand. Genomic Sci.">
        <title>Complete genome sequence of Spirochaeta smaragdinae type strain (SEBR 4228).</title>
        <authorList>
            <person name="Mavromatis K."/>
            <person name="Yasawong M."/>
            <person name="Chertkov O."/>
            <person name="Lapidus A."/>
            <person name="Lucas S."/>
            <person name="Nolan M."/>
            <person name="Del Rio T.G."/>
            <person name="Tice H."/>
            <person name="Cheng J.F."/>
            <person name="Pitluck S."/>
            <person name="Liolios K."/>
            <person name="Ivanova N."/>
            <person name="Tapia R."/>
            <person name="Han C."/>
            <person name="Bruce D."/>
            <person name="Goodwin L."/>
            <person name="Pati A."/>
            <person name="Chen A."/>
            <person name="Palaniappan K."/>
            <person name="Land M."/>
            <person name="Hauser L."/>
            <person name="Chang Y.J."/>
            <person name="Jeffries C.D."/>
            <person name="Detter J.C."/>
            <person name="Rohde M."/>
            <person name="Brambilla E."/>
            <person name="Spring S."/>
            <person name="Goker M."/>
            <person name="Sikorski J."/>
            <person name="Woyke T."/>
            <person name="Bristow J."/>
            <person name="Eisen J.A."/>
            <person name="Markowitz V."/>
            <person name="Hugenholtz P."/>
            <person name="Klenk H.P."/>
            <person name="Kyrpides N.C."/>
        </authorList>
    </citation>
    <scope>NUCLEOTIDE SEQUENCE [LARGE SCALE GENOMIC DNA]</scope>
    <source>
        <strain evidence="5">DSM 11293 / JCM 15392 / SEBR 4228</strain>
    </source>
</reference>
<dbReference type="eggNOG" id="COG2317">
    <property type="taxonomic scope" value="Bacteria"/>
</dbReference>
<keyword evidence="1 4" id="KW-0378">Hydrolase</keyword>
<keyword evidence="1" id="KW-0482">Metalloprotease</keyword>
<dbReference type="Proteomes" id="UP000002318">
    <property type="component" value="Chromosome"/>
</dbReference>
<comment type="cofactor">
    <cofactor evidence="2">
        <name>Zn(2+)</name>
        <dbReference type="ChEBI" id="CHEBI:29105"/>
    </cofactor>
    <text evidence="2">Binds 1 zinc ion per subunit.</text>
</comment>